<gene>
    <name evidence="1" type="ORF">BW733_04255</name>
</gene>
<dbReference type="InterPro" id="IPR053158">
    <property type="entry name" value="CapK_Type1_Caps_Biosynth"/>
</dbReference>
<accession>A0A1Q2CVR5</accession>
<dbReference type="InterPro" id="IPR012685">
    <property type="entry name" value="CHP02304_F390_synth-rel"/>
</dbReference>
<dbReference type="InterPro" id="IPR042099">
    <property type="entry name" value="ANL_N_sf"/>
</dbReference>
<sequence>MSADTLRIAVWYARARWLTRFRSRARLERYQRRQLRRHLRFLRRASPLFGSLQPRALYELPEQDKATMMAGFNDLVTVPVDRDEAMALAIAAERSRAFDASVHGCSIGLSTGTSGHRGLFLASRSERAQWAGTVLARTLPRLRGQRIALFLRAGSQLYDTVASRTVRFEFFDTFLQVDDHLARLAELDPTILVGPPSVLRGLADARILGRLRIAPQKVYSVAEVLTPLDEQHLRAGFGVALIHQIYQCTEGFLGCTCEHGTLHLNEDVVHVERDHLDERRFVPVVTDFRRRSQPIVRYRMGDVLVLREAPCPCGSAMTALERIEGREDDVLQFARPDGRPVPVYADLVSRAMAYAEHVRQYRVVQTGASSLRVGLDPLTPEVAADVSAELRGLLRAQGVDDVTIDVVSYEPDPTRKLRRVERMNP</sequence>
<dbReference type="SUPFAM" id="SSF56801">
    <property type="entry name" value="Acetyl-CoA synthetase-like"/>
    <property type="match status" value="1"/>
</dbReference>
<evidence type="ECO:0008006" key="3">
    <source>
        <dbReference type="Google" id="ProtNLM"/>
    </source>
</evidence>
<evidence type="ECO:0000313" key="2">
    <source>
        <dbReference type="Proteomes" id="UP000188235"/>
    </source>
</evidence>
<dbReference type="STRING" id="399497.BW733_04255"/>
<organism evidence="1 2">
    <name type="scientific">Tessaracoccus flavescens</name>
    <dbReference type="NCBI Taxonomy" id="399497"/>
    <lineage>
        <taxon>Bacteria</taxon>
        <taxon>Bacillati</taxon>
        <taxon>Actinomycetota</taxon>
        <taxon>Actinomycetes</taxon>
        <taxon>Propionibacteriales</taxon>
        <taxon>Propionibacteriaceae</taxon>
        <taxon>Tessaracoccus</taxon>
    </lineage>
</organism>
<dbReference type="NCBIfam" id="TIGR02304">
    <property type="entry name" value="aden_form_hyp"/>
    <property type="match status" value="1"/>
</dbReference>
<keyword evidence="2" id="KW-1185">Reference proteome</keyword>
<proteinExistence type="predicted"/>
<dbReference type="KEGG" id="tfa:BW733_04255"/>
<protein>
    <recommendedName>
        <fullName evidence="3">CoF synthetase</fullName>
    </recommendedName>
</protein>
<evidence type="ECO:0000313" key="1">
    <source>
        <dbReference type="EMBL" id="AQP50164.1"/>
    </source>
</evidence>
<dbReference type="OrthoDB" id="580775at2"/>
<dbReference type="RefSeq" id="WP_077348175.1">
    <property type="nucleotide sequence ID" value="NZ_CP019607.1"/>
</dbReference>
<dbReference type="EMBL" id="CP019607">
    <property type="protein sequence ID" value="AQP50164.1"/>
    <property type="molecule type" value="Genomic_DNA"/>
</dbReference>
<name>A0A1Q2CVR5_9ACTN</name>
<dbReference type="Proteomes" id="UP000188235">
    <property type="component" value="Chromosome"/>
</dbReference>
<dbReference type="PANTHER" id="PTHR36932:SF1">
    <property type="entry name" value="CAPSULAR POLYSACCHARIDE BIOSYNTHESIS PROTEIN"/>
    <property type="match status" value="1"/>
</dbReference>
<reference evidence="1 2" key="1">
    <citation type="journal article" date="2008" name="Int. J. Syst. Evol. Microbiol.">
        <title>Tessaracoccus flavescens sp. nov., isolated from marine sediment.</title>
        <authorList>
            <person name="Lee D.W."/>
            <person name="Lee S.D."/>
        </authorList>
    </citation>
    <scope>NUCLEOTIDE SEQUENCE [LARGE SCALE GENOMIC DNA]</scope>
    <source>
        <strain evidence="1 2">SST-39T</strain>
    </source>
</reference>
<dbReference type="Gene3D" id="3.40.50.12780">
    <property type="entry name" value="N-terminal domain of ligase-like"/>
    <property type="match status" value="1"/>
</dbReference>
<dbReference type="PANTHER" id="PTHR36932">
    <property type="entry name" value="CAPSULAR POLYSACCHARIDE BIOSYNTHESIS PROTEIN"/>
    <property type="match status" value="1"/>
</dbReference>
<dbReference type="AlphaFoldDB" id="A0A1Q2CVR5"/>